<evidence type="ECO:0000313" key="1">
    <source>
        <dbReference type="EMBL" id="MEX6686605.1"/>
    </source>
</evidence>
<proteinExistence type="predicted"/>
<sequence length="222" mass="25986">MHKYILPVNNAFAENANAENAVGAKAYLLNQFEFFGLKTPLRTSITKPYIKRTPLSDIKEIEAIVKELWMQPQREHQYFAIEFFAAHKKSWTTSSLKLMEYCILHKSWWDSVDAIASEWTGPFFKLFPNKIPVIKKWNESPNMWLQRSSIMFQKAYKKDTDTALLSAYILNCKHSKEFFIQKAIGWALREYSKTNPDWVKQFVQNNALAPLSKREALKRIGK</sequence>
<evidence type="ECO:0000313" key="2">
    <source>
        <dbReference type="Proteomes" id="UP001560573"/>
    </source>
</evidence>
<protein>
    <submittedName>
        <fullName evidence="1">DNA alkylation repair protein</fullName>
    </submittedName>
</protein>
<gene>
    <name evidence="1" type="ORF">QTN47_03825</name>
</gene>
<name>A0ABV3ZAQ2_9BACT</name>
<dbReference type="EMBL" id="JAULBC010000001">
    <property type="protein sequence ID" value="MEX6686605.1"/>
    <property type="molecule type" value="Genomic_DNA"/>
</dbReference>
<dbReference type="PANTHER" id="PTHR34070">
    <property type="entry name" value="ARMADILLO-TYPE FOLD"/>
    <property type="match status" value="1"/>
</dbReference>
<dbReference type="InterPro" id="IPR016024">
    <property type="entry name" value="ARM-type_fold"/>
</dbReference>
<dbReference type="InterPro" id="IPR014825">
    <property type="entry name" value="DNA_alkylation"/>
</dbReference>
<dbReference type="RefSeq" id="WP_369328001.1">
    <property type="nucleotide sequence ID" value="NZ_JAULBC010000001.1"/>
</dbReference>
<dbReference type="PANTHER" id="PTHR34070:SF1">
    <property type="entry name" value="DNA ALKYLATION REPAIR PROTEIN"/>
    <property type="match status" value="1"/>
</dbReference>
<organism evidence="1 2">
    <name type="scientific">Danxiaibacter flavus</name>
    <dbReference type="NCBI Taxonomy" id="3049108"/>
    <lineage>
        <taxon>Bacteria</taxon>
        <taxon>Pseudomonadati</taxon>
        <taxon>Bacteroidota</taxon>
        <taxon>Chitinophagia</taxon>
        <taxon>Chitinophagales</taxon>
        <taxon>Chitinophagaceae</taxon>
        <taxon>Danxiaibacter</taxon>
    </lineage>
</organism>
<keyword evidence="2" id="KW-1185">Reference proteome</keyword>
<dbReference type="CDD" id="cd07064">
    <property type="entry name" value="AlkD_like_1"/>
    <property type="match status" value="1"/>
</dbReference>
<accession>A0ABV3ZAQ2</accession>
<dbReference type="Gene3D" id="1.20.1660.10">
    <property type="entry name" value="Hypothetical protein (EF3068)"/>
    <property type="match status" value="1"/>
</dbReference>
<dbReference type="SUPFAM" id="SSF48371">
    <property type="entry name" value="ARM repeat"/>
    <property type="match status" value="1"/>
</dbReference>
<reference evidence="1 2" key="1">
    <citation type="submission" date="2023-07" db="EMBL/GenBank/DDBJ databases">
        <authorList>
            <person name="Lian W.-H."/>
        </authorList>
    </citation>
    <scope>NUCLEOTIDE SEQUENCE [LARGE SCALE GENOMIC DNA]</scope>
    <source>
        <strain evidence="1 2">SYSU DXS3180</strain>
    </source>
</reference>
<dbReference type="Proteomes" id="UP001560573">
    <property type="component" value="Unassembled WGS sequence"/>
</dbReference>
<comment type="caution">
    <text evidence="1">The sequence shown here is derived from an EMBL/GenBank/DDBJ whole genome shotgun (WGS) entry which is preliminary data.</text>
</comment>
<dbReference type="Gene3D" id="1.25.40.290">
    <property type="entry name" value="ARM repeat domains"/>
    <property type="match status" value="1"/>
</dbReference>
<dbReference type="Pfam" id="PF08713">
    <property type="entry name" value="DNA_alkylation"/>
    <property type="match status" value="1"/>
</dbReference>